<keyword evidence="2" id="KW-0378">Hydrolase</keyword>
<feature type="transmembrane region" description="Helical" evidence="5">
    <location>
        <begin position="116"/>
        <end position="141"/>
    </location>
</feature>
<feature type="active site" description="Proton acceptor" evidence="3">
    <location>
        <position position="300"/>
    </location>
</feature>
<dbReference type="CDD" id="cd24043">
    <property type="entry name" value="ASKHA_NBD_AtAPY7-like"/>
    <property type="match status" value="1"/>
</dbReference>
<evidence type="ECO:0000256" key="4">
    <source>
        <dbReference type="SAM" id="MobiDB-lite"/>
    </source>
</evidence>
<keyword evidence="5" id="KW-0472">Membrane</keyword>
<dbReference type="EMBL" id="JBJQOH010000001">
    <property type="protein sequence ID" value="KAL3700998.1"/>
    <property type="molecule type" value="Genomic_DNA"/>
</dbReference>
<evidence type="ECO:0000313" key="7">
    <source>
        <dbReference type="Proteomes" id="UP001633002"/>
    </source>
</evidence>
<evidence type="ECO:0000313" key="6">
    <source>
        <dbReference type="EMBL" id="KAL3700998.1"/>
    </source>
</evidence>
<evidence type="ECO:0000256" key="5">
    <source>
        <dbReference type="SAM" id="Phobius"/>
    </source>
</evidence>
<comment type="caution">
    <text evidence="6">The sequence shown here is derived from an EMBL/GenBank/DDBJ whole genome shotgun (WGS) entry which is preliminary data.</text>
</comment>
<keyword evidence="5" id="KW-0812">Transmembrane</keyword>
<dbReference type="Gene3D" id="3.30.420.150">
    <property type="entry name" value="Exopolyphosphatase. Domain 2"/>
    <property type="match status" value="1"/>
</dbReference>
<dbReference type="InterPro" id="IPR000407">
    <property type="entry name" value="GDA1_CD39_NTPase"/>
</dbReference>
<evidence type="ECO:0000256" key="2">
    <source>
        <dbReference type="ARBA" id="ARBA00022801"/>
    </source>
</evidence>
<evidence type="ECO:0000256" key="1">
    <source>
        <dbReference type="ARBA" id="ARBA00009283"/>
    </source>
</evidence>
<sequence>MGIIGTPAVAQQFAVVSSSASQVEASAGGQVRNGPARSFSVQDFSASYRNGGSPGGVTRSSSFIAGFGQSFLGQQGARTEGQGGPTLTTTKSNLGRRPSLIKTPFRCNVTWSKGGVVLISLTFGLALLYISLLWAGVYAAVTDLEYAIVMDCGSTGTRVHVYAWTHEMILGKDSLPVMVHPSTAHSGPQRSDGAPPLDKEQKQGEGRAYKRMETEPGLDKLLHNESGVRTAIQPLLDWAGKQIPRAAHKKTKLFFLATAGLRKLPPTDSGWLLDKAWATLQGSPFLVMREWVRIISGQEEAYYGWIALNYNQDRLGGSPSETFGALDLGGSSLEVTFEPDKIPRAEYGVNVSVGSGEHHLYAYSHPGYGLNDAFEKSVALLIQRGKYTRRKGSIYVHHPCLNPGYKEPFVCSHCALPLSPHAGDPHQRRLLAALAGGKVQLVGKSNWAACQSLALSVINASKLPETAEGRECEFSPCALGRHQPEPQGQFYALAGFFVVYKFFGLTSADSLNDLLTKGSQFCKLKWHDARQSVAAQPSIDRYCFRAPYVVSLLREGLHLREDQILIGSGDFAWTLGAALNEAGALLPATVRRQQEMSSFARFKQFAISLDVQSVTFFLVLFFLVIFSLVTCYRRWIPSRAWQRHYLPLFVTSNGVATSPSGDSWVKQPHSPAPSGPNKDYHHQMFGSGSIAGGDGTVSVNDALPPFPVAGTGSSGGKHHIQMGFTSKGGKLQSRRTASREDLSSYPTLGDNQLITKGSIPREISPVRYPPVRHGTI</sequence>
<dbReference type="PANTHER" id="PTHR11782">
    <property type="entry name" value="ADENOSINE/GUANOSINE DIPHOSPHATASE"/>
    <property type="match status" value="1"/>
</dbReference>
<accession>A0ABD3IBG2</accession>
<feature type="compositionally biased region" description="Polar residues" evidence="4">
    <location>
        <begin position="744"/>
        <end position="753"/>
    </location>
</feature>
<evidence type="ECO:0000256" key="3">
    <source>
        <dbReference type="PIRSR" id="PIRSR600407-1"/>
    </source>
</evidence>
<keyword evidence="5" id="KW-1133">Transmembrane helix</keyword>
<dbReference type="Proteomes" id="UP001633002">
    <property type="component" value="Unassembled WGS sequence"/>
</dbReference>
<feature type="region of interest" description="Disordered" evidence="4">
    <location>
        <begin position="180"/>
        <end position="210"/>
    </location>
</feature>
<proteinExistence type="inferred from homology"/>
<keyword evidence="7" id="KW-1185">Reference proteome</keyword>
<dbReference type="Pfam" id="PF01150">
    <property type="entry name" value="GDA1_CD39"/>
    <property type="match status" value="1"/>
</dbReference>
<gene>
    <name evidence="6" type="ORF">R1sor_019020</name>
</gene>
<dbReference type="PANTHER" id="PTHR11782:SF125">
    <property type="entry name" value="APYRASE 7-RELATED"/>
    <property type="match status" value="1"/>
</dbReference>
<feature type="region of interest" description="Disordered" evidence="4">
    <location>
        <begin position="724"/>
        <end position="753"/>
    </location>
</feature>
<comment type="similarity">
    <text evidence="1">Belongs to the GDA1/CD39 NTPase family.</text>
</comment>
<dbReference type="Gene3D" id="3.30.420.40">
    <property type="match status" value="1"/>
</dbReference>
<dbReference type="AlphaFoldDB" id="A0ABD3IBG2"/>
<feature type="region of interest" description="Disordered" evidence="4">
    <location>
        <begin position="76"/>
        <end position="95"/>
    </location>
</feature>
<dbReference type="GO" id="GO:0016787">
    <property type="term" value="F:hydrolase activity"/>
    <property type="evidence" value="ECO:0007669"/>
    <property type="project" value="UniProtKB-KW"/>
</dbReference>
<organism evidence="6 7">
    <name type="scientific">Riccia sorocarpa</name>
    <dbReference type="NCBI Taxonomy" id="122646"/>
    <lineage>
        <taxon>Eukaryota</taxon>
        <taxon>Viridiplantae</taxon>
        <taxon>Streptophyta</taxon>
        <taxon>Embryophyta</taxon>
        <taxon>Marchantiophyta</taxon>
        <taxon>Marchantiopsida</taxon>
        <taxon>Marchantiidae</taxon>
        <taxon>Marchantiales</taxon>
        <taxon>Ricciaceae</taxon>
        <taxon>Riccia</taxon>
    </lineage>
</organism>
<protein>
    <recommendedName>
        <fullName evidence="8">Apyrase</fullName>
    </recommendedName>
</protein>
<name>A0ABD3IBG2_9MARC</name>
<feature type="compositionally biased region" description="Basic and acidic residues" evidence="4">
    <location>
        <begin position="197"/>
        <end position="210"/>
    </location>
</feature>
<feature type="transmembrane region" description="Helical" evidence="5">
    <location>
        <begin position="614"/>
        <end position="632"/>
    </location>
</feature>
<evidence type="ECO:0008006" key="8">
    <source>
        <dbReference type="Google" id="ProtNLM"/>
    </source>
</evidence>
<reference evidence="6 7" key="1">
    <citation type="submission" date="2024-09" db="EMBL/GenBank/DDBJ databases">
        <title>Chromosome-scale assembly of Riccia sorocarpa.</title>
        <authorList>
            <person name="Paukszto L."/>
        </authorList>
    </citation>
    <scope>NUCLEOTIDE SEQUENCE [LARGE SCALE GENOMIC DNA]</scope>
    <source>
        <strain evidence="6">LP-2024</strain>
        <tissue evidence="6">Aerial parts of the thallus</tissue>
    </source>
</reference>